<feature type="signal peptide" evidence="2">
    <location>
        <begin position="1"/>
        <end position="22"/>
    </location>
</feature>
<accession>A0A6A5WF50</accession>
<organism evidence="3 4">
    <name type="scientific">Amniculicola lignicola CBS 123094</name>
    <dbReference type="NCBI Taxonomy" id="1392246"/>
    <lineage>
        <taxon>Eukaryota</taxon>
        <taxon>Fungi</taxon>
        <taxon>Dikarya</taxon>
        <taxon>Ascomycota</taxon>
        <taxon>Pezizomycotina</taxon>
        <taxon>Dothideomycetes</taxon>
        <taxon>Pleosporomycetidae</taxon>
        <taxon>Pleosporales</taxon>
        <taxon>Amniculicolaceae</taxon>
        <taxon>Amniculicola</taxon>
    </lineage>
</organism>
<dbReference type="EMBL" id="ML977596">
    <property type="protein sequence ID" value="KAF1999399.1"/>
    <property type="molecule type" value="Genomic_DNA"/>
</dbReference>
<protein>
    <submittedName>
        <fullName evidence="3">Uncharacterized protein</fullName>
    </submittedName>
</protein>
<keyword evidence="2" id="KW-0732">Signal</keyword>
<sequence length="468" mass="51669">MKLFGFIFAAAALFGVAVVASADAPSTLITAVVMSSIAAVGMPAPPDPCLLCKLAFAQCMDNCNGSGDDCWVNCQCEMCRKPGCFSRCNFRNCCEKHADTLKLDGRAALATFIDHREDANAIRDAAWTPDDISPEELTPYKCSKCKKRYRDCSLECHYFNCEYKCYNSVCSDGYCNDKCGSGSACLRPPQPLQRRDDVAIPKPSLAGYGPIRNSTCTDLHESFLECQRGCQFGSTICTDTCLSSICYDDLTVNKTCTWNFCGSAICPNDICQKTLYPELFACKKSCDSKDLACQKPCFEQSCRYIPRNLDCRGFAYHCCLHKEKWPDIFETACSLAYVHYPIDTSSQAHPRLPTSRLRPSYAIPTVSPTATPSRLPPRAEPDGLPGPTRTKTAITSKSTSAWLLPKPTNFKTCAQWQGWRNYCHNRCETSKCEARCDQIACCDPTHPECTFSNPCPPCLPVVSSTTAI</sequence>
<keyword evidence="4" id="KW-1185">Reference proteome</keyword>
<dbReference type="AlphaFoldDB" id="A0A6A5WF50"/>
<reference evidence="3" key="1">
    <citation type="journal article" date="2020" name="Stud. Mycol.">
        <title>101 Dothideomycetes genomes: a test case for predicting lifestyles and emergence of pathogens.</title>
        <authorList>
            <person name="Haridas S."/>
            <person name="Albert R."/>
            <person name="Binder M."/>
            <person name="Bloem J."/>
            <person name="Labutti K."/>
            <person name="Salamov A."/>
            <person name="Andreopoulos B."/>
            <person name="Baker S."/>
            <person name="Barry K."/>
            <person name="Bills G."/>
            <person name="Bluhm B."/>
            <person name="Cannon C."/>
            <person name="Castanera R."/>
            <person name="Culley D."/>
            <person name="Daum C."/>
            <person name="Ezra D."/>
            <person name="Gonzalez J."/>
            <person name="Henrissat B."/>
            <person name="Kuo A."/>
            <person name="Liang C."/>
            <person name="Lipzen A."/>
            <person name="Lutzoni F."/>
            <person name="Magnuson J."/>
            <person name="Mondo S."/>
            <person name="Nolan M."/>
            <person name="Ohm R."/>
            <person name="Pangilinan J."/>
            <person name="Park H.-J."/>
            <person name="Ramirez L."/>
            <person name="Alfaro M."/>
            <person name="Sun H."/>
            <person name="Tritt A."/>
            <person name="Yoshinaga Y."/>
            <person name="Zwiers L.-H."/>
            <person name="Turgeon B."/>
            <person name="Goodwin S."/>
            <person name="Spatafora J."/>
            <person name="Crous P."/>
            <person name="Grigoriev I."/>
        </authorList>
    </citation>
    <scope>NUCLEOTIDE SEQUENCE</scope>
    <source>
        <strain evidence="3">CBS 123094</strain>
    </source>
</reference>
<evidence type="ECO:0000313" key="3">
    <source>
        <dbReference type="EMBL" id="KAF1999399.1"/>
    </source>
</evidence>
<proteinExistence type="predicted"/>
<name>A0A6A5WF50_9PLEO</name>
<evidence type="ECO:0000256" key="2">
    <source>
        <dbReference type="SAM" id="SignalP"/>
    </source>
</evidence>
<gene>
    <name evidence="3" type="ORF">P154DRAFT_601542</name>
</gene>
<evidence type="ECO:0000313" key="4">
    <source>
        <dbReference type="Proteomes" id="UP000799779"/>
    </source>
</evidence>
<feature type="chain" id="PRO_5025447742" evidence="2">
    <location>
        <begin position="23"/>
        <end position="468"/>
    </location>
</feature>
<evidence type="ECO:0000256" key="1">
    <source>
        <dbReference type="SAM" id="MobiDB-lite"/>
    </source>
</evidence>
<dbReference type="Proteomes" id="UP000799779">
    <property type="component" value="Unassembled WGS sequence"/>
</dbReference>
<feature type="region of interest" description="Disordered" evidence="1">
    <location>
        <begin position="358"/>
        <end position="392"/>
    </location>
</feature>